<evidence type="ECO:0000313" key="2">
    <source>
        <dbReference type="EMBL" id="MBD7951834.1"/>
    </source>
</evidence>
<protein>
    <submittedName>
        <fullName evidence="2">Uncharacterized protein</fullName>
    </submittedName>
</protein>
<gene>
    <name evidence="2" type="ORF">H9652_15630</name>
</gene>
<dbReference type="RefSeq" id="WP_191797119.1">
    <property type="nucleotide sequence ID" value="NZ_JACSQQ010000031.1"/>
</dbReference>
<dbReference type="Proteomes" id="UP000641803">
    <property type="component" value="Unassembled WGS sequence"/>
</dbReference>
<feature type="compositionally biased region" description="Polar residues" evidence="1">
    <location>
        <begin position="1"/>
        <end position="10"/>
    </location>
</feature>
<proteinExistence type="predicted"/>
<evidence type="ECO:0000256" key="1">
    <source>
        <dbReference type="SAM" id="MobiDB-lite"/>
    </source>
</evidence>
<feature type="region of interest" description="Disordered" evidence="1">
    <location>
        <begin position="1"/>
        <end position="40"/>
    </location>
</feature>
<comment type="caution">
    <text evidence="2">The sequence shown here is derived from an EMBL/GenBank/DDBJ whole genome shotgun (WGS) entry which is preliminary data.</text>
</comment>
<reference evidence="2 3" key="1">
    <citation type="submission" date="2020-08" db="EMBL/GenBank/DDBJ databases">
        <title>A Genomic Blueprint of the Chicken Gut Microbiome.</title>
        <authorList>
            <person name="Gilroy R."/>
            <person name="Ravi A."/>
            <person name="Getino M."/>
            <person name="Pursley I."/>
            <person name="Horton D.L."/>
            <person name="Alikhan N.-F."/>
            <person name="Baker D."/>
            <person name="Gharbi K."/>
            <person name="Hall N."/>
            <person name="Watson M."/>
            <person name="Adriaenssens E.M."/>
            <person name="Foster-Nyarko E."/>
            <person name="Jarju S."/>
            <person name="Secka A."/>
            <person name="Antonio M."/>
            <person name="Oren A."/>
            <person name="Chaudhuri R."/>
            <person name="La Ragione R.M."/>
            <person name="Hildebrand F."/>
            <person name="Pallen M.J."/>
        </authorList>
    </citation>
    <scope>NUCLEOTIDE SEQUENCE [LARGE SCALE GENOMIC DNA]</scope>
    <source>
        <strain evidence="2 3">Sa4CUA1</strain>
    </source>
</reference>
<sequence length="69" mass="7478">MTSQDQQPRTTAYVPRHLASPAAPAAPARGADLPADPRSMRWDRSVGTLHRVLDELSVLDDGSLSVGRR</sequence>
<dbReference type="EMBL" id="JACSQQ010000031">
    <property type="protein sequence ID" value="MBD7951834.1"/>
    <property type="molecule type" value="Genomic_DNA"/>
</dbReference>
<keyword evidence="3" id="KW-1185">Reference proteome</keyword>
<organism evidence="2 3">
    <name type="scientific">Oerskovia rustica</name>
    <dbReference type="NCBI Taxonomy" id="2762237"/>
    <lineage>
        <taxon>Bacteria</taxon>
        <taxon>Bacillati</taxon>
        <taxon>Actinomycetota</taxon>
        <taxon>Actinomycetes</taxon>
        <taxon>Micrococcales</taxon>
        <taxon>Cellulomonadaceae</taxon>
        <taxon>Oerskovia</taxon>
    </lineage>
</organism>
<accession>A0ABR8RVL7</accession>
<feature type="compositionally biased region" description="Low complexity" evidence="1">
    <location>
        <begin position="15"/>
        <end position="37"/>
    </location>
</feature>
<evidence type="ECO:0000313" key="3">
    <source>
        <dbReference type="Proteomes" id="UP000641803"/>
    </source>
</evidence>
<name>A0ABR8RVL7_9CELL</name>